<dbReference type="PROSITE" id="PS51257">
    <property type="entry name" value="PROKAR_LIPOPROTEIN"/>
    <property type="match status" value="1"/>
</dbReference>
<sequence>MTPKHRGTPWYWTFFAACLISTAAHSETTTAPFDHFQAPFHPGATFGGFGGGDCKVSRTPVIFIHGRQDTASDWMKSTDNQPSLYQQFITAGYNPCELFGITYIPDAGRKSLEYNPLQPDTFTLLHQFIERVRLFTHASQVDLVGYDIGAVAALATLEYSGSWDEVRRMVNIAGPLRGLPNCTTQQDASQGQNVCAAQSLDNAFHFGLYPSEDSLDGYNEWTSDSGLKSLRAMAQNHPMVSFYTLSAGTNDELLCPSRQSSCADSATFAPANNVMAQLEWQDKGVNHQTLKSAATASVIKMLTTHCKGTDCAASAYPVVAGRP</sequence>
<dbReference type="PANTHER" id="PTHR32015:SF1">
    <property type="entry name" value="LIPASE"/>
    <property type="match status" value="1"/>
</dbReference>
<dbReference type="Pfam" id="PF01674">
    <property type="entry name" value="Lipase_2"/>
    <property type="match status" value="1"/>
</dbReference>
<dbReference type="SUPFAM" id="SSF53474">
    <property type="entry name" value="alpha/beta-Hydrolases"/>
    <property type="match status" value="1"/>
</dbReference>
<evidence type="ECO:0000313" key="2">
    <source>
        <dbReference type="EMBL" id="WPC75084.1"/>
    </source>
</evidence>
<keyword evidence="3" id="KW-1185">Reference proteome</keyword>
<feature type="signal peptide" evidence="1">
    <location>
        <begin position="1"/>
        <end position="26"/>
    </location>
</feature>
<organism evidence="2 3">
    <name type="scientific">Vibrio porteresiae DSM 19223</name>
    <dbReference type="NCBI Taxonomy" id="1123496"/>
    <lineage>
        <taxon>Bacteria</taxon>
        <taxon>Pseudomonadati</taxon>
        <taxon>Pseudomonadota</taxon>
        <taxon>Gammaproteobacteria</taxon>
        <taxon>Vibrionales</taxon>
        <taxon>Vibrionaceae</taxon>
        <taxon>Vibrio</taxon>
    </lineage>
</organism>
<dbReference type="InterPro" id="IPR029058">
    <property type="entry name" value="AB_hydrolase_fold"/>
</dbReference>
<dbReference type="Gene3D" id="3.40.50.1820">
    <property type="entry name" value="alpha/beta hydrolase"/>
    <property type="match status" value="1"/>
</dbReference>
<evidence type="ECO:0000313" key="3">
    <source>
        <dbReference type="Proteomes" id="UP001304071"/>
    </source>
</evidence>
<accession>A0ABZ0QF28</accession>
<keyword evidence="1" id="KW-0732">Signal</keyword>
<name>A0ABZ0QF28_9VIBR</name>
<gene>
    <name evidence="2" type="ORF">R8Z52_07770</name>
</gene>
<feature type="chain" id="PRO_5045348450" evidence="1">
    <location>
        <begin position="27"/>
        <end position="323"/>
    </location>
</feature>
<evidence type="ECO:0000256" key="1">
    <source>
        <dbReference type="SAM" id="SignalP"/>
    </source>
</evidence>
<dbReference type="RefSeq" id="WP_261895508.1">
    <property type="nucleotide sequence ID" value="NZ_AP024895.1"/>
</dbReference>
<dbReference type="InterPro" id="IPR002918">
    <property type="entry name" value="Lipase_EstA/Esterase_EstB"/>
</dbReference>
<reference evidence="2 3" key="1">
    <citation type="submission" date="2023-11" db="EMBL/GenBank/DDBJ databases">
        <title>Plant-associative lifestyle of Vibrio porteresiae and its evolutionary dynamics.</title>
        <authorList>
            <person name="Rameshkumar N."/>
            <person name="Kirti K."/>
        </authorList>
    </citation>
    <scope>NUCLEOTIDE SEQUENCE [LARGE SCALE GENOMIC DNA]</scope>
    <source>
        <strain evidence="2 3">MSSRF30</strain>
    </source>
</reference>
<dbReference type="PANTHER" id="PTHR32015">
    <property type="entry name" value="FASTING INDUCED LIPASE"/>
    <property type="match status" value="1"/>
</dbReference>
<dbReference type="EMBL" id="CP138203">
    <property type="protein sequence ID" value="WPC75084.1"/>
    <property type="molecule type" value="Genomic_DNA"/>
</dbReference>
<proteinExistence type="predicted"/>
<dbReference type="Proteomes" id="UP001304071">
    <property type="component" value="Chromosome 1"/>
</dbReference>
<protein>
    <submittedName>
        <fullName evidence="2">Lipase family protein</fullName>
    </submittedName>
</protein>